<dbReference type="EMBL" id="SCEB01214951">
    <property type="protein sequence ID" value="RXM32071.1"/>
    <property type="molecule type" value="Genomic_DNA"/>
</dbReference>
<dbReference type="AlphaFoldDB" id="A0A444UAA1"/>
<evidence type="ECO:0000313" key="1">
    <source>
        <dbReference type="EMBL" id="RXM32071.1"/>
    </source>
</evidence>
<accession>A0A444UAA1</accession>
<protein>
    <submittedName>
        <fullName evidence="1">Uncharacterized protein</fullName>
    </submittedName>
</protein>
<proteinExistence type="predicted"/>
<reference evidence="1 2" key="1">
    <citation type="submission" date="2019-01" db="EMBL/GenBank/DDBJ databases">
        <title>Draft Genome and Complete Hox-Cluster Characterization of the Sterlet Sturgeon (Acipenser ruthenus).</title>
        <authorList>
            <person name="Wei Q."/>
        </authorList>
    </citation>
    <scope>NUCLEOTIDE SEQUENCE [LARGE SCALE GENOMIC DNA]</scope>
    <source>
        <strain evidence="1">WHYD16114868_AA</strain>
        <tissue evidence="1">Blood</tissue>
    </source>
</reference>
<gene>
    <name evidence="1" type="ORF">EOD39_6390</name>
</gene>
<sequence length="78" mass="8315">MLQSRSNLMLARRLQSVAGPWKLCEWSGTSVVDTVVALSAASKRVGPCPLAVLSCPLCCGRLSGQPTTKRQEGDRATL</sequence>
<dbReference type="Proteomes" id="UP000289886">
    <property type="component" value="Unassembled WGS sequence"/>
</dbReference>
<comment type="caution">
    <text evidence="1">The sequence shown here is derived from an EMBL/GenBank/DDBJ whole genome shotgun (WGS) entry which is preliminary data.</text>
</comment>
<evidence type="ECO:0000313" key="2">
    <source>
        <dbReference type="Proteomes" id="UP000289886"/>
    </source>
</evidence>
<keyword evidence="2" id="KW-1185">Reference proteome</keyword>
<organism evidence="1 2">
    <name type="scientific">Acipenser ruthenus</name>
    <name type="common">Sterlet sturgeon</name>
    <dbReference type="NCBI Taxonomy" id="7906"/>
    <lineage>
        <taxon>Eukaryota</taxon>
        <taxon>Metazoa</taxon>
        <taxon>Chordata</taxon>
        <taxon>Craniata</taxon>
        <taxon>Vertebrata</taxon>
        <taxon>Euteleostomi</taxon>
        <taxon>Actinopterygii</taxon>
        <taxon>Chondrostei</taxon>
        <taxon>Acipenseriformes</taxon>
        <taxon>Acipenseridae</taxon>
        <taxon>Acipenser</taxon>
    </lineage>
</organism>
<name>A0A444UAA1_ACIRT</name>